<dbReference type="Gene3D" id="2.30.29.30">
    <property type="entry name" value="Pleckstrin-homology domain (PH domain)/Phosphotyrosine-binding domain (PTB)"/>
    <property type="match status" value="1"/>
</dbReference>
<reference evidence="3" key="1">
    <citation type="submission" date="2017-02" db="UniProtKB">
        <authorList>
            <consortium name="WormBaseParasite"/>
        </authorList>
    </citation>
    <scope>IDENTIFICATION</scope>
</reference>
<proteinExistence type="predicted"/>
<feature type="compositionally biased region" description="Polar residues" evidence="1">
    <location>
        <begin position="246"/>
        <end position="258"/>
    </location>
</feature>
<feature type="region of interest" description="Disordered" evidence="1">
    <location>
        <begin position="234"/>
        <end position="261"/>
    </location>
</feature>
<accession>A0A0N5ALI2</accession>
<dbReference type="STRING" id="451379.A0A0N5ALI2"/>
<dbReference type="InterPro" id="IPR011993">
    <property type="entry name" value="PH-like_dom_sf"/>
</dbReference>
<protein>
    <submittedName>
        <fullName evidence="3">PH domain-containing protein</fullName>
    </submittedName>
</protein>
<keyword evidence="2" id="KW-1185">Reference proteome</keyword>
<feature type="region of interest" description="Disordered" evidence="1">
    <location>
        <begin position="180"/>
        <end position="210"/>
    </location>
</feature>
<feature type="compositionally biased region" description="Low complexity" evidence="1">
    <location>
        <begin position="199"/>
        <end position="210"/>
    </location>
</feature>
<evidence type="ECO:0000313" key="3">
    <source>
        <dbReference type="WBParaSite" id="SMUV_0000540301-mRNA-1"/>
    </source>
</evidence>
<sequence length="583" mass="65172">MQKVHYEEAEWVILCVHDKRLPLLEWYFNEEITEDHRPLKVTHLLEAAFVTPEISDPRSFVIGFVNSSQESLELTALSSEDCHDWVQKIVSILEQMNSFGNSSNIYCALPDVSSFQTTTNVGSGNSNCSENSNIPHAAASSVPGTSGIAETYQRLSLANPLKTTENVSISSSLKIVNANQKNRKEQLHKERVCRPALPPRSSQQILSSSPSSMQVIDSIYDFPKSFSPEGSLVIKKNQKSERESSNSDASLNNRSEYQSGKEDIITLSTEVPMPCTAPSSKNGYSIPKLSSLPEKQNDVGNCTAAYNTLYTCNSRYDYPLCVEKLQVLSFGNREIDRLKSAFIEPDKSDFKLEKASPSTFSSLERPLLSSSDLNIGSHIKNTTNISLERTICLNHVALVDFCNRVWIGGWTSVAHRCLSNVIHIGDEVVQVMDRKADSVNKVISVISSLPLESPSVNFTLRRLTYGKEYSFVKGDNTYDFGVTFQKHKNKIESVKDGSPAYKAGIRAKLSACTRPGTTFATIVQINGQQLSLFSRNDEFLRELKKIPSFDSFTLAILPHDFVKMIKRNLKKLKNFDEFQLLDQ</sequence>
<organism evidence="2 3">
    <name type="scientific">Syphacia muris</name>
    <dbReference type="NCBI Taxonomy" id="451379"/>
    <lineage>
        <taxon>Eukaryota</taxon>
        <taxon>Metazoa</taxon>
        <taxon>Ecdysozoa</taxon>
        <taxon>Nematoda</taxon>
        <taxon>Chromadorea</taxon>
        <taxon>Rhabditida</taxon>
        <taxon>Spirurina</taxon>
        <taxon>Oxyuridomorpha</taxon>
        <taxon>Oxyuroidea</taxon>
        <taxon>Oxyuridae</taxon>
        <taxon>Syphacia</taxon>
    </lineage>
</organism>
<dbReference type="SUPFAM" id="SSF50729">
    <property type="entry name" value="PH domain-like"/>
    <property type="match status" value="1"/>
</dbReference>
<name>A0A0N5ALI2_9BILA</name>
<dbReference type="WBParaSite" id="SMUV_0000540301-mRNA-1">
    <property type="protein sequence ID" value="SMUV_0000540301-mRNA-1"/>
    <property type="gene ID" value="SMUV_0000540301"/>
</dbReference>
<evidence type="ECO:0000256" key="1">
    <source>
        <dbReference type="SAM" id="MobiDB-lite"/>
    </source>
</evidence>
<dbReference type="AlphaFoldDB" id="A0A0N5ALI2"/>
<feature type="compositionally biased region" description="Basic and acidic residues" evidence="1">
    <location>
        <begin position="182"/>
        <end position="193"/>
    </location>
</feature>
<evidence type="ECO:0000313" key="2">
    <source>
        <dbReference type="Proteomes" id="UP000046393"/>
    </source>
</evidence>
<dbReference type="Proteomes" id="UP000046393">
    <property type="component" value="Unplaced"/>
</dbReference>